<feature type="compositionally biased region" description="Gly residues" evidence="2">
    <location>
        <begin position="922"/>
        <end position="937"/>
    </location>
</feature>
<feature type="region of interest" description="Disordered" evidence="2">
    <location>
        <begin position="691"/>
        <end position="750"/>
    </location>
</feature>
<keyword evidence="1" id="KW-0597">Phosphoprotein</keyword>
<accession>A0A9P6KLM2</accession>
<dbReference type="InterPro" id="IPR011993">
    <property type="entry name" value="PH-like_dom_sf"/>
</dbReference>
<feature type="region of interest" description="Disordered" evidence="2">
    <location>
        <begin position="922"/>
        <end position="965"/>
    </location>
</feature>
<feature type="compositionally biased region" description="Basic and acidic residues" evidence="2">
    <location>
        <begin position="848"/>
        <end position="858"/>
    </location>
</feature>
<dbReference type="CDD" id="cd13311">
    <property type="entry name" value="PH_Slm1"/>
    <property type="match status" value="1"/>
</dbReference>
<organism evidence="4 5">
    <name type="scientific">Paraphaeosphaeria minitans</name>
    <dbReference type="NCBI Taxonomy" id="565426"/>
    <lineage>
        <taxon>Eukaryota</taxon>
        <taxon>Fungi</taxon>
        <taxon>Dikarya</taxon>
        <taxon>Ascomycota</taxon>
        <taxon>Pezizomycotina</taxon>
        <taxon>Dothideomycetes</taxon>
        <taxon>Pleosporomycetidae</taxon>
        <taxon>Pleosporales</taxon>
        <taxon>Massarineae</taxon>
        <taxon>Didymosphaeriaceae</taxon>
        <taxon>Paraphaeosphaeria</taxon>
    </lineage>
</organism>
<dbReference type="InterPro" id="IPR027267">
    <property type="entry name" value="AH/BAR_dom_sf"/>
</dbReference>
<dbReference type="InterPro" id="IPR046868">
    <property type="entry name" value="BAR_4"/>
</dbReference>
<keyword evidence="5" id="KW-1185">Reference proteome</keyword>
<protein>
    <submittedName>
        <fullName evidence="4">PH domain-containing protein</fullName>
    </submittedName>
</protein>
<feature type="compositionally biased region" description="Low complexity" evidence="2">
    <location>
        <begin position="560"/>
        <end position="572"/>
    </location>
</feature>
<dbReference type="PANTHER" id="PTHR31941:SF16">
    <property type="entry name" value="PHOSPHATIDYLINOSITOL 4,5-BISPHOSPHATE-BINDING PROTEIN SLM1-RELATED"/>
    <property type="match status" value="1"/>
</dbReference>
<feature type="region of interest" description="Disordered" evidence="2">
    <location>
        <begin position="1"/>
        <end position="62"/>
    </location>
</feature>
<reference evidence="4" key="1">
    <citation type="journal article" date="2020" name="Mol. Plant Microbe Interact.">
        <title>Genome Sequence of the Biocontrol Agent Coniothyrium minitans strain Conio (IMI 134523).</title>
        <authorList>
            <person name="Patel D."/>
            <person name="Shittu T.A."/>
            <person name="Baroncelli R."/>
            <person name="Muthumeenakshi S."/>
            <person name="Osborne T.H."/>
            <person name="Janganan T.K."/>
            <person name="Sreenivasaprasad S."/>
        </authorList>
    </citation>
    <scope>NUCLEOTIDE SEQUENCE</scope>
    <source>
        <strain evidence="4">Conio</strain>
    </source>
</reference>
<feature type="region of interest" description="Disordered" evidence="2">
    <location>
        <begin position="554"/>
        <end position="614"/>
    </location>
</feature>
<feature type="compositionally biased region" description="Low complexity" evidence="2">
    <location>
        <begin position="728"/>
        <end position="745"/>
    </location>
</feature>
<evidence type="ECO:0000313" key="4">
    <source>
        <dbReference type="EMBL" id="KAF9731678.1"/>
    </source>
</evidence>
<evidence type="ECO:0000256" key="1">
    <source>
        <dbReference type="ARBA" id="ARBA00022553"/>
    </source>
</evidence>
<feature type="region of interest" description="Disordered" evidence="2">
    <location>
        <begin position="803"/>
        <end position="826"/>
    </location>
</feature>
<feature type="compositionally biased region" description="Polar residues" evidence="2">
    <location>
        <begin position="585"/>
        <end position="595"/>
    </location>
</feature>
<dbReference type="Gene3D" id="2.30.29.30">
    <property type="entry name" value="Pleckstrin-homology domain (PH domain)/Phosphotyrosine-binding domain (PTB)"/>
    <property type="match status" value="1"/>
</dbReference>
<feature type="compositionally biased region" description="Polar residues" evidence="2">
    <location>
        <begin position="691"/>
        <end position="702"/>
    </location>
</feature>
<dbReference type="OrthoDB" id="5598057at2759"/>
<evidence type="ECO:0000259" key="3">
    <source>
        <dbReference type="PROSITE" id="PS50003"/>
    </source>
</evidence>
<name>A0A9P6KLM2_9PLEO</name>
<feature type="region of interest" description="Disordered" evidence="2">
    <location>
        <begin position="839"/>
        <end position="863"/>
    </location>
</feature>
<feature type="compositionally biased region" description="Low complexity" evidence="2">
    <location>
        <begin position="603"/>
        <end position="612"/>
    </location>
</feature>
<dbReference type="PANTHER" id="PTHR31941">
    <property type="entry name" value="CYTOSKELETAL SIGNALING PROTEIN SLM1"/>
    <property type="match status" value="1"/>
</dbReference>
<dbReference type="InterPro" id="IPR046869">
    <property type="entry name" value="SLM1/RGC1-like_PH"/>
</dbReference>
<proteinExistence type="predicted"/>
<evidence type="ECO:0000256" key="2">
    <source>
        <dbReference type="SAM" id="MobiDB-lite"/>
    </source>
</evidence>
<feature type="domain" description="PH" evidence="3">
    <location>
        <begin position="438"/>
        <end position="543"/>
    </location>
</feature>
<dbReference type="InterPro" id="IPR043453">
    <property type="entry name" value="Slm1_PH"/>
</dbReference>
<sequence length="965" mass="103760">MASQRPVTPSAPYHGIPPPQDPAHLSRGYGADSHLNVDGNDFANTPSAPVESSPLSQSLNRYDGDRLGRFEENFDARARGSSVLGDGEHLPARSASRASTLGHGASGTASATPSRGGTLKKRTSVKRSGSLKRSSSRRSVRAGSIKGVEFADEDGSGVKHNSVFYTPVPTSGSPTDILANRFQAWRKLLKDLITYFREVGASYEHRSKALLKVSNVVNNTNTPTLFLADGGLNDANKILRDYHKQALSESNKAKEIEVDVVNQLSGLRADLSQKIKEIKSLNGDFKNSVDKEKETTRKAVGALEESLALIDSDPAAVAGKGDPFVVRLGVDRQVERQIDEENYLHRAYLNLEHSGRELESIVVGEIQKAYNALASIMKREADENYSTIEKLRSGPVGMSRDLEWNEFVTHDPHFVNPNLPLRRLEDIEYPGKHHPAAAEVRAGMLERKSKYLKSYTPGWYVLSPTHLHEFKSADRIYTQPPVMSLLLSDQKLGSHAQPNSSSYKFVIKGRQTGSLHRGHTWIFRAETYDTMLAWYDDINSLIDKTGDERNAFVTSHKRSMSTGSTRSVSSDGGLEEDEADHVPFSTAQSVQNQGVAESERSSRPSPGGRFPSDLQVDRSLQARGPSSGSSSEVGLDLATAAGGPQMAHASYPNAYDDRTPYDAAYGAGNPYEYHPDNPQQQFQRETSYYANNVPETPGQSAANPPYPDQNAAVQPVPYQPYQASTGAQSPIPQQQPQNQYPTFGQGQPQNQRVVTNYGDWMAPAAAGAGGLAAGAVGAEAIHRHRENQDAKDETNAALAGAGVDAHAGPTSASTSTPHDYASHPASQIVSQHENAALVGGAVPIPPRSGHDREDEGHEAFSGVSNPVVVTTGDQVPAVAHEAVVGVAAPVVRTAERISEPEASVPQATPGLVAAEEGKQIGGANGEVVGSRGGGVDVGPGMRRQNTDFSVSDLHVPGEFPKQRAV</sequence>
<dbReference type="Pfam" id="PF20400">
    <property type="entry name" value="BAR_4"/>
    <property type="match status" value="1"/>
</dbReference>
<gene>
    <name evidence="4" type="ORF">PMIN01_10695</name>
</gene>
<evidence type="ECO:0000313" key="5">
    <source>
        <dbReference type="Proteomes" id="UP000756921"/>
    </source>
</evidence>
<dbReference type="Proteomes" id="UP000756921">
    <property type="component" value="Unassembled WGS sequence"/>
</dbReference>
<dbReference type="Pfam" id="PF20399">
    <property type="entry name" value="PH_20"/>
    <property type="match status" value="1"/>
</dbReference>
<dbReference type="SMART" id="SM00233">
    <property type="entry name" value="PH"/>
    <property type="match status" value="1"/>
</dbReference>
<dbReference type="PROSITE" id="PS50003">
    <property type="entry name" value="PH_DOMAIN"/>
    <property type="match status" value="1"/>
</dbReference>
<dbReference type="AlphaFoldDB" id="A0A9P6KLM2"/>
<dbReference type="SUPFAM" id="SSF50729">
    <property type="entry name" value="PH domain-like"/>
    <property type="match status" value="1"/>
</dbReference>
<dbReference type="EMBL" id="WJXW01000012">
    <property type="protein sequence ID" value="KAF9731678.1"/>
    <property type="molecule type" value="Genomic_DNA"/>
</dbReference>
<dbReference type="Gene3D" id="1.20.1270.60">
    <property type="entry name" value="Arfaptin homology (AH) domain/BAR domain"/>
    <property type="match status" value="1"/>
</dbReference>
<feature type="region of interest" description="Disordered" evidence="2">
    <location>
        <begin position="81"/>
        <end position="142"/>
    </location>
</feature>
<comment type="caution">
    <text evidence="4">The sequence shown here is derived from an EMBL/GenBank/DDBJ whole genome shotgun (WGS) entry which is preliminary data.</text>
</comment>
<dbReference type="InterPro" id="IPR001849">
    <property type="entry name" value="PH_domain"/>
</dbReference>